<dbReference type="AlphaFoldDB" id="A0A316VE48"/>
<dbReference type="PANTHER" id="PTHR17630">
    <property type="entry name" value="DIENELACTONE HYDROLASE"/>
    <property type="match status" value="1"/>
</dbReference>
<dbReference type="FunCoup" id="A0A316VE48">
    <property type="interactions" value="19"/>
</dbReference>
<proteinExistence type="predicted"/>
<dbReference type="GO" id="GO:0016787">
    <property type="term" value="F:hydrolase activity"/>
    <property type="evidence" value="ECO:0007669"/>
    <property type="project" value="UniProtKB-KW"/>
</dbReference>
<dbReference type="STRING" id="1280837.A0A316VE48"/>
<dbReference type="GeneID" id="37022194"/>
<dbReference type="InParanoid" id="A0A316VE48"/>
<dbReference type="PANTHER" id="PTHR17630:SF44">
    <property type="entry name" value="PROTEIN AIM2"/>
    <property type="match status" value="1"/>
</dbReference>
<dbReference type="EMBL" id="KZ819603">
    <property type="protein sequence ID" value="PWN35957.1"/>
    <property type="molecule type" value="Genomic_DNA"/>
</dbReference>
<dbReference type="InterPro" id="IPR029058">
    <property type="entry name" value="AB_hydrolase_fold"/>
</dbReference>
<dbReference type="OrthoDB" id="17560at2759"/>
<evidence type="ECO:0000313" key="2">
    <source>
        <dbReference type="EMBL" id="PWN35957.1"/>
    </source>
</evidence>
<protein>
    <submittedName>
        <fullName evidence="2">Alpha/beta-hydrolase</fullName>
    </submittedName>
</protein>
<dbReference type="InterPro" id="IPR002925">
    <property type="entry name" value="Dienelactn_hydro"/>
</dbReference>
<evidence type="ECO:0000313" key="3">
    <source>
        <dbReference type="Proteomes" id="UP000245771"/>
    </source>
</evidence>
<dbReference type="Proteomes" id="UP000245771">
    <property type="component" value="Unassembled WGS sequence"/>
</dbReference>
<reference evidence="2 3" key="1">
    <citation type="journal article" date="2018" name="Mol. Biol. Evol.">
        <title>Broad Genomic Sampling Reveals a Smut Pathogenic Ancestry of the Fungal Clade Ustilaginomycotina.</title>
        <authorList>
            <person name="Kijpornyongpan T."/>
            <person name="Mondo S.J."/>
            <person name="Barry K."/>
            <person name="Sandor L."/>
            <person name="Lee J."/>
            <person name="Lipzen A."/>
            <person name="Pangilinan J."/>
            <person name="LaButti K."/>
            <person name="Hainaut M."/>
            <person name="Henrissat B."/>
            <person name="Grigoriev I.V."/>
            <person name="Spatafora J.W."/>
            <person name="Aime M.C."/>
        </authorList>
    </citation>
    <scope>NUCLEOTIDE SEQUENCE [LARGE SCALE GENOMIC DNA]</scope>
    <source>
        <strain evidence="2 3">MCA 3882</strain>
    </source>
</reference>
<sequence length="259" mass="27533">MAFCSHCLDLNELPGSPSGSEAKIGGVDTYVAKGSNQKGGIIVATDIFGLKIVNPKIVADELAKQSGLSVYVPDIFPGGAIDAKDFVLPKRASEGAPSEDQTSKNFENFGQWIGKKNSPEHTFPIFKAVAEEVKKTNGGKVGGVGFCYGGKLVALGALDGTLSAGAIYHPALLEAEEASKIKVPILLNQAEMDPLFQGELQEAWNNNLKSNNVLDKRTKQYPNTVHGFGSRPDLKDAKVKAGHEEALKNTAAFFSETLA</sequence>
<organism evidence="2 3">
    <name type="scientific">Meira miltonrushii</name>
    <dbReference type="NCBI Taxonomy" id="1280837"/>
    <lineage>
        <taxon>Eukaryota</taxon>
        <taxon>Fungi</taxon>
        <taxon>Dikarya</taxon>
        <taxon>Basidiomycota</taxon>
        <taxon>Ustilaginomycotina</taxon>
        <taxon>Exobasidiomycetes</taxon>
        <taxon>Exobasidiales</taxon>
        <taxon>Brachybasidiaceae</taxon>
        <taxon>Meira</taxon>
    </lineage>
</organism>
<keyword evidence="2" id="KW-0378">Hydrolase</keyword>
<evidence type="ECO:0000259" key="1">
    <source>
        <dbReference type="Pfam" id="PF01738"/>
    </source>
</evidence>
<dbReference type="Pfam" id="PF01738">
    <property type="entry name" value="DLH"/>
    <property type="match status" value="1"/>
</dbReference>
<name>A0A316VE48_9BASI</name>
<dbReference type="RefSeq" id="XP_025356259.1">
    <property type="nucleotide sequence ID" value="XM_025500413.1"/>
</dbReference>
<feature type="domain" description="Dienelactone hydrolase" evidence="1">
    <location>
        <begin position="28"/>
        <end position="257"/>
    </location>
</feature>
<dbReference type="SUPFAM" id="SSF53474">
    <property type="entry name" value="alpha/beta-Hydrolases"/>
    <property type="match status" value="1"/>
</dbReference>
<accession>A0A316VE48</accession>
<dbReference type="Gene3D" id="3.40.50.1820">
    <property type="entry name" value="alpha/beta hydrolase"/>
    <property type="match status" value="1"/>
</dbReference>
<gene>
    <name evidence="2" type="ORF">FA14DRAFT_172548</name>
</gene>
<keyword evidence="3" id="KW-1185">Reference proteome</keyword>